<dbReference type="Proteomes" id="UP000185904">
    <property type="component" value="Unassembled WGS sequence"/>
</dbReference>
<dbReference type="PROSITE" id="PS50800">
    <property type="entry name" value="SAP"/>
    <property type="match status" value="1"/>
</dbReference>
<dbReference type="EMBL" id="LVCJ01000070">
    <property type="protein sequence ID" value="OAL30680.1"/>
    <property type="molecule type" value="Genomic_DNA"/>
</dbReference>
<feature type="compositionally biased region" description="Low complexity" evidence="1">
    <location>
        <begin position="21"/>
        <end position="31"/>
    </location>
</feature>
<protein>
    <recommendedName>
        <fullName evidence="2">SAP domain-containing protein</fullName>
    </recommendedName>
</protein>
<dbReference type="SMART" id="SM00513">
    <property type="entry name" value="SAP"/>
    <property type="match status" value="1"/>
</dbReference>
<dbReference type="InterPro" id="IPR036361">
    <property type="entry name" value="SAP_dom_sf"/>
</dbReference>
<gene>
    <name evidence="3" type="ORF">AYO20_08642</name>
</gene>
<sequence length="373" mass="42085">MAGNKRALSQIDSNTAPSQPPSKQQSQQPAAGKENEASRYAAMKKQDLSTLLQQRNLPYSGNKDVLVRRLEDSDRLHTAPSTSATGEICPGPLPLDDIRAEKRATRDASEKSNEEEDEHDGQQDNGLESQNDQRESICGLKGCVCKRPASEFPGHKWMLTTKGYLLVARLQWELNIRNQDAAGEHFYNDFNGYGFQEVMENQLVSFNRFAWILEDTYEWFNVDDPNTVLHTLKLIGGAVFTTLNSLEKNGLLCPDSAVKNIALVLGVLYDNTRDWPGDPEPQLEWREAMIREAFRHGIEVKGQPNGIETVLEEDGIDRTLPSEADSKWKNFNWTKEFKAFSKKHRKGRRSEADTSLCDPVEDVTRAHKVSSCM</sequence>
<dbReference type="InterPro" id="IPR003034">
    <property type="entry name" value="SAP_dom"/>
</dbReference>
<proteinExistence type="predicted"/>
<comment type="caution">
    <text evidence="3">The sequence shown here is derived from an EMBL/GenBank/DDBJ whole genome shotgun (WGS) entry which is preliminary data.</text>
</comment>
<dbReference type="OrthoDB" id="10037289at2759"/>
<feature type="region of interest" description="Disordered" evidence="1">
    <location>
        <begin position="1"/>
        <end position="55"/>
    </location>
</feature>
<dbReference type="SUPFAM" id="SSF68906">
    <property type="entry name" value="SAP domain"/>
    <property type="match status" value="1"/>
</dbReference>
<feature type="region of interest" description="Disordered" evidence="1">
    <location>
        <begin position="74"/>
        <end position="132"/>
    </location>
</feature>
<dbReference type="RefSeq" id="XP_022497142.1">
    <property type="nucleotide sequence ID" value="XM_022646918.1"/>
</dbReference>
<dbReference type="Gene3D" id="1.10.720.30">
    <property type="entry name" value="SAP domain"/>
    <property type="match status" value="1"/>
</dbReference>
<keyword evidence="4" id="KW-1185">Reference proteome</keyword>
<dbReference type="AlphaFoldDB" id="A0A178CL87"/>
<name>A0A178CL87_9EURO</name>
<dbReference type="GeneID" id="34592045"/>
<dbReference type="Pfam" id="PF02037">
    <property type="entry name" value="SAP"/>
    <property type="match status" value="1"/>
</dbReference>
<feature type="domain" description="SAP" evidence="2">
    <location>
        <begin position="40"/>
        <end position="74"/>
    </location>
</feature>
<feature type="compositionally biased region" description="Basic and acidic residues" evidence="1">
    <location>
        <begin position="96"/>
        <end position="112"/>
    </location>
</feature>
<evidence type="ECO:0000313" key="4">
    <source>
        <dbReference type="Proteomes" id="UP000185904"/>
    </source>
</evidence>
<evidence type="ECO:0000259" key="2">
    <source>
        <dbReference type="PROSITE" id="PS50800"/>
    </source>
</evidence>
<accession>A0A178CL87</accession>
<organism evidence="3 4">
    <name type="scientific">Fonsecaea nubica</name>
    <dbReference type="NCBI Taxonomy" id="856822"/>
    <lineage>
        <taxon>Eukaryota</taxon>
        <taxon>Fungi</taxon>
        <taxon>Dikarya</taxon>
        <taxon>Ascomycota</taxon>
        <taxon>Pezizomycotina</taxon>
        <taxon>Eurotiomycetes</taxon>
        <taxon>Chaetothyriomycetidae</taxon>
        <taxon>Chaetothyriales</taxon>
        <taxon>Herpotrichiellaceae</taxon>
        <taxon>Fonsecaea</taxon>
    </lineage>
</organism>
<evidence type="ECO:0000256" key="1">
    <source>
        <dbReference type="SAM" id="MobiDB-lite"/>
    </source>
</evidence>
<reference evidence="3 4" key="1">
    <citation type="submission" date="2016-03" db="EMBL/GenBank/DDBJ databases">
        <title>The draft genome sequence of Fonsecaea nubica causative agent of cutaneous subcutaneous infection in human host.</title>
        <authorList>
            <person name="Costa F."/>
            <person name="Sybren D.H."/>
            <person name="Raittz R.T."/>
            <person name="Weiss V.A."/>
            <person name="Leao A.C."/>
            <person name="Gomes R."/>
            <person name="De Souza E.M."/>
            <person name="Pedrosa F.O."/>
            <person name="Steffens M.B."/>
            <person name="Bombassaro A."/>
            <person name="Tadra-Sfeir M.Z."/>
            <person name="Moreno L.F."/>
            <person name="Najafzadeh M.J."/>
            <person name="Felipe M.S."/>
            <person name="Teixeira M."/>
            <person name="Sun J."/>
            <person name="Xi L."/>
            <person name="Castro M.A."/>
            <person name="Vicente V.A."/>
        </authorList>
    </citation>
    <scope>NUCLEOTIDE SEQUENCE [LARGE SCALE GENOMIC DNA]</scope>
    <source>
        <strain evidence="3 4">CBS 269.64</strain>
    </source>
</reference>
<evidence type="ECO:0000313" key="3">
    <source>
        <dbReference type="EMBL" id="OAL30680.1"/>
    </source>
</evidence>